<dbReference type="STRING" id="76193.A0A0N0PD72"/>
<protein>
    <submittedName>
        <fullName evidence="2">Viral cathepsin</fullName>
    </submittedName>
</protein>
<evidence type="ECO:0000259" key="1">
    <source>
        <dbReference type="SMART" id="SM00848"/>
    </source>
</evidence>
<dbReference type="InterPro" id="IPR038765">
    <property type="entry name" value="Papain-like_cys_pep_sf"/>
</dbReference>
<dbReference type="Pfam" id="PF08246">
    <property type="entry name" value="Inhibitor_I29"/>
    <property type="match status" value="1"/>
</dbReference>
<dbReference type="Proteomes" id="UP000053240">
    <property type="component" value="Unassembled WGS sequence"/>
</dbReference>
<gene>
    <name evidence="2" type="ORF">RR48_03782</name>
</gene>
<reference evidence="2 3" key="1">
    <citation type="journal article" date="2015" name="Nat. Commun.">
        <title>Outbred genome sequencing and CRISPR/Cas9 gene editing in butterflies.</title>
        <authorList>
            <person name="Li X."/>
            <person name="Fan D."/>
            <person name="Zhang W."/>
            <person name="Liu G."/>
            <person name="Zhang L."/>
            <person name="Zhao L."/>
            <person name="Fang X."/>
            <person name="Chen L."/>
            <person name="Dong Y."/>
            <person name="Chen Y."/>
            <person name="Ding Y."/>
            <person name="Zhao R."/>
            <person name="Feng M."/>
            <person name="Zhu Y."/>
            <person name="Feng Y."/>
            <person name="Jiang X."/>
            <person name="Zhu D."/>
            <person name="Xiang H."/>
            <person name="Feng X."/>
            <person name="Li S."/>
            <person name="Wang J."/>
            <person name="Zhang G."/>
            <person name="Kronforst M.R."/>
            <person name="Wang W."/>
        </authorList>
    </citation>
    <scope>NUCLEOTIDE SEQUENCE [LARGE SCALE GENOMIC DNA]</scope>
    <source>
        <strain evidence="2">Ya'a_city_454_Pm</strain>
        <tissue evidence="2">Whole body</tissue>
    </source>
</reference>
<proteinExistence type="predicted"/>
<dbReference type="AlphaFoldDB" id="A0A0N0PD72"/>
<feature type="domain" description="Cathepsin propeptide inhibitor" evidence="1">
    <location>
        <begin position="22"/>
        <end position="78"/>
    </location>
</feature>
<evidence type="ECO:0000313" key="2">
    <source>
        <dbReference type="EMBL" id="KPJ15651.1"/>
    </source>
</evidence>
<dbReference type="InParanoid" id="A0A0N0PD72"/>
<dbReference type="InterPro" id="IPR013201">
    <property type="entry name" value="Prot_inhib_I29"/>
</dbReference>
<organism evidence="2 3">
    <name type="scientific">Papilio machaon</name>
    <name type="common">Old World swallowtail butterfly</name>
    <dbReference type="NCBI Taxonomy" id="76193"/>
    <lineage>
        <taxon>Eukaryota</taxon>
        <taxon>Metazoa</taxon>
        <taxon>Ecdysozoa</taxon>
        <taxon>Arthropoda</taxon>
        <taxon>Hexapoda</taxon>
        <taxon>Insecta</taxon>
        <taxon>Pterygota</taxon>
        <taxon>Neoptera</taxon>
        <taxon>Endopterygota</taxon>
        <taxon>Lepidoptera</taxon>
        <taxon>Glossata</taxon>
        <taxon>Ditrysia</taxon>
        <taxon>Papilionoidea</taxon>
        <taxon>Papilionidae</taxon>
        <taxon>Papilioninae</taxon>
        <taxon>Papilio</taxon>
    </lineage>
</organism>
<accession>A0A0N0PD72</accession>
<name>A0A0N0PD72_PAPMA</name>
<dbReference type="EMBL" id="KQ460328">
    <property type="protein sequence ID" value="KPJ15651.1"/>
    <property type="molecule type" value="Genomic_DNA"/>
</dbReference>
<sequence>MATSASERNKPFYDVNDAEALFEKFVKDFDKSYKDDADREEHYQAFIKSLHRINELNSKDGSATYGINKFADYSAEESKQMRGMAKRISQSVTITVITMSTSMSNKPIYDINNVEELFEKFIKDFDRQYKDEAEREKHYW</sequence>
<dbReference type="SUPFAM" id="SSF54001">
    <property type="entry name" value="Cysteine proteinases"/>
    <property type="match status" value="1"/>
</dbReference>
<keyword evidence="3" id="KW-1185">Reference proteome</keyword>
<evidence type="ECO:0000313" key="3">
    <source>
        <dbReference type="Proteomes" id="UP000053240"/>
    </source>
</evidence>
<dbReference type="Gene3D" id="1.10.287.2250">
    <property type="match status" value="1"/>
</dbReference>
<dbReference type="SMART" id="SM00848">
    <property type="entry name" value="Inhibitor_I29"/>
    <property type="match status" value="1"/>
</dbReference>